<reference evidence="1" key="1">
    <citation type="journal article" date="2019" name="MBio">
        <title>Virus Genomes from Deep Sea Sediments Expand the Ocean Megavirome and Support Independent Origins of Viral Gigantism.</title>
        <authorList>
            <person name="Backstrom D."/>
            <person name="Yutin N."/>
            <person name="Jorgensen S.L."/>
            <person name="Dharamshi J."/>
            <person name="Homa F."/>
            <person name="Zaremba-Niedwiedzka K."/>
            <person name="Spang A."/>
            <person name="Wolf Y.I."/>
            <person name="Koonin E.V."/>
            <person name="Ettema T.J."/>
        </authorList>
    </citation>
    <scope>NUCLEOTIDE SEQUENCE</scope>
</reference>
<organism evidence="1">
    <name type="scientific">Pithovirus LCPAC103</name>
    <dbReference type="NCBI Taxonomy" id="2506588"/>
    <lineage>
        <taxon>Viruses</taxon>
        <taxon>Pithoviruses</taxon>
    </lineage>
</organism>
<name>A0A481Z5M2_9VIRU</name>
<evidence type="ECO:0000313" key="1">
    <source>
        <dbReference type="EMBL" id="QBK90370.1"/>
    </source>
</evidence>
<accession>A0A481Z5M2</accession>
<dbReference type="EMBL" id="MK500479">
    <property type="protein sequence ID" value="QBK90370.1"/>
    <property type="molecule type" value="Genomic_DNA"/>
</dbReference>
<proteinExistence type="predicted"/>
<protein>
    <submittedName>
        <fullName evidence="1">Uncharacterized protein</fullName>
    </submittedName>
</protein>
<sequence>MPGKTIAQDQLAAIFLSGVEVTSTDVLSKMIRECNREFFRRQPKHPTQILQEWMHKSRERDVDYNFRANKPRGKPYTLLCVLNLFDGMKIESFSVFYRGEEDRTKIKKAMRKEAAVEAIRESTLLC</sequence>
<gene>
    <name evidence="1" type="ORF">LCPAC103_00510</name>
</gene>